<dbReference type="AlphaFoldDB" id="A0AAD4MFA0"/>
<organism evidence="2 3">
    <name type="scientific">Ditylenchus destructor</name>
    <dbReference type="NCBI Taxonomy" id="166010"/>
    <lineage>
        <taxon>Eukaryota</taxon>
        <taxon>Metazoa</taxon>
        <taxon>Ecdysozoa</taxon>
        <taxon>Nematoda</taxon>
        <taxon>Chromadorea</taxon>
        <taxon>Rhabditida</taxon>
        <taxon>Tylenchina</taxon>
        <taxon>Tylenchomorpha</taxon>
        <taxon>Sphaerularioidea</taxon>
        <taxon>Anguinidae</taxon>
        <taxon>Anguininae</taxon>
        <taxon>Ditylenchus</taxon>
    </lineage>
</organism>
<protein>
    <submittedName>
        <fullName evidence="2">Uncharacterized protein</fullName>
    </submittedName>
</protein>
<dbReference type="EMBL" id="JAKKPZ010000740">
    <property type="protein sequence ID" value="KAI1692594.1"/>
    <property type="molecule type" value="Genomic_DNA"/>
</dbReference>
<accession>A0AAD4MFA0</accession>
<comment type="caution">
    <text evidence="2">The sequence shown here is derived from an EMBL/GenBank/DDBJ whole genome shotgun (WGS) entry which is preliminary data.</text>
</comment>
<evidence type="ECO:0000313" key="3">
    <source>
        <dbReference type="Proteomes" id="UP001201812"/>
    </source>
</evidence>
<feature type="signal peptide" evidence="1">
    <location>
        <begin position="1"/>
        <end position="22"/>
    </location>
</feature>
<proteinExistence type="predicted"/>
<feature type="chain" id="PRO_5042240575" evidence="1">
    <location>
        <begin position="23"/>
        <end position="285"/>
    </location>
</feature>
<sequence length="285" mass="32995">MTFTHYFVIFLVSVSVLHSTSGHCEECVSFAKKVYLKDSNFARFTASPFFWSRWVRNHMSDITAGIDNLFFHCQAHRNLTECFEKCPSQNIVSTSPGEKDWMNWLLHYNSILEPICLNLSVWNNPENFESGSCMAGYAMGAHQNQPYENAVNGDKERFRAHSIKIPLLHIAMSNNAIGFPLWEKAPERINTFCRERVVYLRSYEPIIRKKCRKLGADVLLQMHFNSLHSFGRLKNVSIDSEDCRQLDKYVAENLGTEYTIWKTTASYFRVVYNYGLEGLLKGRKS</sequence>
<dbReference type="Proteomes" id="UP001201812">
    <property type="component" value="Unassembled WGS sequence"/>
</dbReference>
<reference evidence="2" key="1">
    <citation type="submission" date="2022-01" db="EMBL/GenBank/DDBJ databases">
        <title>Genome Sequence Resource for Two Populations of Ditylenchus destructor, the Migratory Endoparasitic Phytonematode.</title>
        <authorList>
            <person name="Zhang H."/>
            <person name="Lin R."/>
            <person name="Xie B."/>
        </authorList>
    </citation>
    <scope>NUCLEOTIDE SEQUENCE</scope>
    <source>
        <strain evidence="2">BazhouSP</strain>
    </source>
</reference>
<evidence type="ECO:0000313" key="2">
    <source>
        <dbReference type="EMBL" id="KAI1692594.1"/>
    </source>
</evidence>
<keyword evidence="3" id="KW-1185">Reference proteome</keyword>
<keyword evidence="1" id="KW-0732">Signal</keyword>
<gene>
    <name evidence="2" type="ORF">DdX_21164</name>
</gene>
<name>A0AAD4MFA0_9BILA</name>
<evidence type="ECO:0000256" key="1">
    <source>
        <dbReference type="SAM" id="SignalP"/>
    </source>
</evidence>